<sequence>MAYIKQKISQNQTNILSEPTSGSNMWQEFIQWFRQNKRLSVGYAKVFRYFIIKASRIKFLVSLYIIIMHLLFLFKAYYQLKLLQDSFQWKKILNRNYIFLSLQIMPTFYDSHQYLNCSKISFKRYCFLKITNLERFYFVAKVFVLMNLLRSKYLKYCLTQR</sequence>
<keyword evidence="1" id="KW-1133">Transmembrane helix</keyword>
<comment type="caution">
    <text evidence="2">The sequence shown here is derived from an EMBL/GenBank/DDBJ whole genome shotgun (WGS) entry which is preliminary data.</text>
</comment>
<keyword evidence="3" id="KW-1185">Reference proteome</keyword>
<gene>
    <name evidence="2" type="ORF">PSON_ATCC_30995.1.T0850014</name>
</gene>
<proteinExistence type="predicted"/>
<evidence type="ECO:0000313" key="3">
    <source>
        <dbReference type="Proteomes" id="UP000692954"/>
    </source>
</evidence>
<keyword evidence="1" id="KW-0812">Transmembrane</keyword>
<dbReference type="Proteomes" id="UP000692954">
    <property type="component" value="Unassembled WGS sequence"/>
</dbReference>
<evidence type="ECO:0000256" key="1">
    <source>
        <dbReference type="SAM" id="Phobius"/>
    </source>
</evidence>
<reference evidence="2" key="1">
    <citation type="submission" date="2021-01" db="EMBL/GenBank/DDBJ databases">
        <authorList>
            <consortium name="Genoscope - CEA"/>
            <person name="William W."/>
        </authorList>
    </citation>
    <scope>NUCLEOTIDE SEQUENCE</scope>
</reference>
<evidence type="ECO:0008006" key="4">
    <source>
        <dbReference type="Google" id="ProtNLM"/>
    </source>
</evidence>
<organism evidence="2 3">
    <name type="scientific">Paramecium sonneborni</name>
    <dbReference type="NCBI Taxonomy" id="65129"/>
    <lineage>
        <taxon>Eukaryota</taxon>
        <taxon>Sar</taxon>
        <taxon>Alveolata</taxon>
        <taxon>Ciliophora</taxon>
        <taxon>Intramacronucleata</taxon>
        <taxon>Oligohymenophorea</taxon>
        <taxon>Peniculida</taxon>
        <taxon>Parameciidae</taxon>
        <taxon>Paramecium</taxon>
    </lineage>
</organism>
<evidence type="ECO:0000313" key="2">
    <source>
        <dbReference type="EMBL" id="CAD8105618.1"/>
    </source>
</evidence>
<keyword evidence="1" id="KW-0472">Membrane</keyword>
<accession>A0A8S1PSR8</accession>
<feature type="transmembrane region" description="Helical" evidence="1">
    <location>
        <begin position="57"/>
        <end position="78"/>
    </location>
</feature>
<protein>
    <recommendedName>
        <fullName evidence="4">Transmembrane protein</fullName>
    </recommendedName>
</protein>
<dbReference type="EMBL" id="CAJJDN010000085">
    <property type="protein sequence ID" value="CAD8105618.1"/>
    <property type="molecule type" value="Genomic_DNA"/>
</dbReference>
<name>A0A8S1PSR8_9CILI</name>
<dbReference type="AlphaFoldDB" id="A0A8S1PSR8"/>